<dbReference type="InterPro" id="IPR013830">
    <property type="entry name" value="SGNH_hydro"/>
</dbReference>
<dbReference type="PANTHER" id="PTHR30383:SF24">
    <property type="entry name" value="THIOESTERASE 1_PROTEASE 1_LYSOPHOSPHOLIPASE L1"/>
    <property type="match status" value="1"/>
</dbReference>
<reference evidence="2 3" key="1">
    <citation type="journal article" date="2023" name="Int. J. Syst. Evol. Microbiol.">
        <title>Methylocystis iwaonis sp. nov., a type II methane-oxidizing bacterium from surface soil of a rice paddy field in Japan, and emended description of the genus Methylocystis (ex Whittenbury et al. 1970) Bowman et al. 1993.</title>
        <authorList>
            <person name="Kaise H."/>
            <person name="Sawadogo J.B."/>
            <person name="Alam M.S."/>
            <person name="Ueno C."/>
            <person name="Dianou D."/>
            <person name="Shinjo R."/>
            <person name="Asakawa S."/>
        </authorList>
    </citation>
    <scope>NUCLEOTIDE SEQUENCE [LARGE SCALE GENOMIC DNA]</scope>
    <source>
        <strain evidence="2 3">SS37A-Re</strain>
    </source>
</reference>
<organism evidence="2 3">
    <name type="scientific">Methylocystis iwaonis</name>
    <dbReference type="NCBI Taxonomy" id="2885079"/>
    <lineage>
        <taxon>Bacteria</taxon>
        <taxon>Pseudomonadati</taxon>
        <taxon>Pseudomonadota</taxon>
        <taxon>Alphaproteobacteria</taxon>
        <taxon>Hyphomicrobiales</taxon>
        <taxon>Methylocystaceae</taxon>
        <taxon>Methylocystis</taxon>
    </lineage>
</organism>
<dbReference type="SUPFAM" id="SSF52266">
    <property type="entry name" value="SGNH hydrolase"/>
    <property type="match status" value="1"/>
</dbReference>
<dbReference type="InterPro" id="IPR008265">
    <property type="entry name" value="Lipase_GDSL_AS"/>
</dbReference>
<dbReference type="Pfam" id="PF13472">
    <property type="entry name" value="Lipase_GDSL_2"/>
    <property type="match status" value="1"/>
</dbReference>
<dbReference type="CDD" id="cd01822">
    <property type="entry name" value="Lysophospholipase_L1_like"/>
    <property type="match status" value="1"/>
</dbReference>
<proteinExistence type="predicted"/>
<evidence type="ECO:0000313" key="3">
    <source>
        <dbReference type="Proteomes" id="UP001317629"/>
    </source>
</evidence>
<dbReference type="InterPro" id="IPR051532">
    <property type="entry name" value="Ester_Hydrolysis_Enzymes"/>
</dbReference>
<protein>
    <submittedName>
        <fullName evidence="2">Arylesterase</fullName>
    </submittedName>
</protein>
<dbReference type="PROSITE" id="PS01098">
    <property type="entry name" value="LIPASE_GDSL_SER"/>
    <property type="match status" value="1"/>
</dbReference>
<feature type="domain" description="SGNH hydrolase-type esterase" evidence="1">
    <location>
        <begin position="45"/>
        <end position="205"/>
    </location>
</feature>
<name>A0ABN6VFK1_9HYPH</name>
<evidence type="ECO:0000259" key="1">
    <source>
        <dbReference type="Pfam" id="PF13472"/>
    </source>
</evidence>
<dbReference type="EMBL" id="AP027142">
    <property type="protein sequence ID" value="BDV34373.1"/>
    <property type="molecule type" value="Genomic_DNA"/>
</dbReference>
<evidence type="ECO:0000313" key="2">
    <source>
        <dbReference type="EMBL" id="BDV34373.1"/>
    </source>
</evidence>
<dbReference type="Proteomes" id="UP001317629">
    <property type="component" value="Chromosome"/>
</dbReference>
<dbReference type="InterPro" id="IPR036514">
    <property type="entry name" value="SGNH_hydro_sf"/>
</dbReference>
<dbReference type="RefSeq" id="WP_281927530.1">
    <property type="nucleotide sequence ID" value="NZ_AP027142.1"/>
</dbReference>
<keyword evidence="3" id="KW-1185">Reference proteome</keyword>
<gene>
    <name evidence="2" type="ORF">SS37A_19020</name>
</gene>
<dbReference type="Gene3D" id="3.40.50.1110">
    <property type="entry name" value="SGNH hydrolase"/>
    <property type="match status" value="1"/>
</dbReference>
<dbReference type="PANTHER" id="PTHR30383">
    <property type="entry name" value="THIOESTERASE 1/PROTEASE 1/LYSOPHOSPHOLIPASE L1"/>
    <property type="match status" value="1"/>
</dbReference>
<sequence>MNDAPLQTHFASPLYRLFGGWLQILSVSMALFSGGAEAAQKRVLAFGDSLTAGFGLPAGDSLPSQLKKRLQADGYDVDVINAGVSGDTTATGLARLDYTLSDGHVDVAILELGANDMLRGSSPQEARDNLSTIIESFQSKGVTVILAAMVSSNNWGQAYRQEFDSIYPDLAAKYGVTMVPFFMEGVWGEPKLLLGDGLHPNPAGVAKVVTKIAPYVEKVLASPDGKAQSRAQ</sequence>
<accession>A0ABN6VFK1</accession>